<protein>
    <recommendedName>
        <fullName evidence="2">UVR domain-containing protein</fullName>
    </recommendedName>
</protein>
<feature type="coiled-coil region" evidence="1">
    <location>
        <begin position="135"/>
        <end position="174"/>
    </location>
</feature>
<dbReference type="Proteomes" id="UP000030403">
    <property type="component" value="Unassembled WGS sequence"/>
</dbReference>
<dbReference type="OrthoDB" id="9788704at2"/>
<proteinExistence type="predicted"/>
<comment type="caution">
    <text evidence="3">The sequence shown here is derived from an EMBL/GenBank/DDBJ whole genome shotgun (WGS) entry which is preliminary data.</text>
</comment>
<gene>
    <name evidence="3" type="ORF">N783_06840</name>
</gene>
<dbReference type="eggNOG" id="COG3880">
    <property type="taxonomic scope" value="Bacteria"/>
</dbReference>
<dbReference type="PROSITE" id="PS50151">
    <property type="entry name" value="UVR"/>
    <property type="match status" value="1"/>
</dbReference>
<dbReference type="SUPFAM" id="SSF46600">
    <property type="entry name" value="C-terminal UvrC-binding domain of UvrB"/>
    <property type="match status" value="1"/>
</dbReference>
<dbReference type="GO" id="GO:0050897">
    <property type="term" value="F:cobalt ion binding"/>
    <property type="evidence" value="ECO:0007669"/>
    <property type="project" value="TreeGrafter"/>
</dbReference>
<evidence type="ECO:0000313" key="3">
    <source>
        <dbReference type="EMBL" id="KGX89389.1"/>
    </source>
</evidence>
<organism evidence="3 4">
    <name type="scientific">Pontibacillus marinus BH030004 = DSM 16465</name>
    <dbReference type="NCBI Taxonomy" id="1385511"/>
    <lineage>
        <taxon>Bacteria</taxon>
        <taxon>Bacillati</taxon>
        <taxon>Bacillota</taxon>
        <taxon>Bacilli</taxon>
        <taxon>Bacillales</taxon>
        <taxon>Bacillaceae</taxon>
        <taxon>Pontibacillus</taxon>
    </lineage>
</organism>
<keyword evidence="1" id="KW-0175">Coiled coil</keyword>
<dbReference type="STRING" id="1385511.GCA_000425225_02917"/>
<dbReference type="GO" id="GO:1990170">
    <property type="term" value="P:stress response to cadmium ion"/>
    <property type="evidence" value="ECO:0007669"/>
    <property type="project" value="TreeGrafter"/>
</dbReference>
<evidence type="ECO:0000259" key="2">
    <source>
        <dbReference type="PROSITE" id="PS50151"/>
    </source>
</evidence>
<evidence type="ECO:0000256" key="1">
    <source>
        <dbReference type="SAM" id="Coils"/>
    </source>
</evidence>
<dbReference type="Gene3D" id="4.10.860.10">
    <property type="entry name" value="UVR domain"/>
    <property type="match status" value="1"/>
</dbReference>
<dbReference type="InterPro" id="IPR025542">
    <property type="entry name" value="YacH"/>
</dbReference>
<reference evidence="3 4" key="1">
    <citation type="submission" date="2013-08" db="EMBL/GenBank/DDBJ databases">
        <authorList>
            <person name="Huang J."/>
            <person name="Wang G."/>
        </authorList>
    </citation>
    <scope>NUCLEOTIDE SEQUENCE [LARGE SCALE GENOMIC DNA]</scope>
    <source>
        <strain evidence="3 4">BH030004</strain>
    </source>
</reference>
<dbReference type="InterPro" id="IPR001943">
    <property type="entry name" value="UVR_dom"/>
</dbReference>
<sequence>MECQECHQRPATLHFTQVINGNKTEVHVCEKCAYEKGYMSQNQDSFSLHNLLSGLFNFETYPMSESQTPNYSYSTQQGLKCEKCGLTYQEFTRIGKFGCAECYRTFGEKLNPIFRRVHSGNTRHDGKIPVRTGGNLQIRKQIDDKRQEMQRLIHEENFEEAAKVRDQIRSLQEQINSDISDDRDGDE</sequence>
<feature type="domain" description="UVR" evidence="2">
    <location>
        <begin position="139"/>
        <end position="174"/>
    </location>
</feature>
<dbReference type="Pfam" id="PF02151">
    <property type="entry name" value="UVR"/>
    <property type="match status" value="1"/>
</dbReference>
<name>A0A0A5GBF7_9BACI</name>
<accession>A0A0A5GBF7</accession>
<evidence type="ECO:0000313" key="4">
    <source>
        <dbReference type="Proteomes" id="UP000030403"/>
    </source>
</evidence>
<dbReference type="EMBL" id="AVPF01000016">
    <property type="protein sequence ID" value="KGX89389.1"/>
    <property type="molecule type" value="Genomic_DNA"/>
</dbReference>
<dbReference type="PANTHER" id="PTHR38430">
    <property type="entry name" value="PROTEIN-ARGININE KINASE ACTIVATOR PROTEIN"/>
    <property type="match status" value="1"/>
</dbReference>
<dbReference type="RefSeq" id="WP_027446568.1">
    <property type="nucleotide sequence ID" value="NZ_AULJ01000036.1"/>
</dbReference>
<dbReference type="GO" id="GO:0008270">
    <property type="term" value="F:zinc ion binding"/>
    <property type="evidence" value="ECO:0007669"/>
    <property type="project" value="TreeGrafter"/>
</dbReference>
<dbReference type="GO" id="GO:0046870">
    <property type="term" value="F:cadmium ion binding"/>
    <property type="evidence" value="ECO:0007669"/>
    <property type="project" value="TreeGrafter"/>
</dbReference>
<dbReference type="PANTHER" id="PTHR38430:SF1">
    <property type="entry name" value="PROTEIN-ARGININE KINASE ACTIVATOR PROTEIN"/>
    <property type="match status" value="1"/>
</dbReference>
<dbReference type="InterPro" id="IPR036876">
    <property type="entry name" value="UVR_dom_sf"/>
</dbReference>
<dbReference type="AlphaFoldDB" id="A0A0A5GBF7"/>
<dbReference type="PIRSF" id="PIRSF015034">
    <property type="entry name" value="YacH"/>
    <property type="match status" value="1"/>
</dbReference>
<dbReference type="GO" id="GO:1990169">
    <property type="term" value="P:stress response to copper ion"/>
    <property type="evidence" value="ECO:0007669"/>
    <property type="project" value="TreeGrafter"/>
</dbReference>
<keyword evidence="4" id="KW-1185">Reference proteome</keyword>
<dbReference type="GO" id="GO:0005507">
    <property type="term" value="F:copper ion binding"/>
    <property type="evidence" value="ECO:0007669"/>
    <property type="project" value="TreeGrafter"/>
</dbReference>